<reference evidence="1" key="1">
    <citation type="journal article" date="2022" name="bioRxiv">
        <title>Population genetic analysis of Ophidiomyces ophidiicola, the causative agent of snake fungal disease, indicates recent introductions to the USA.</title>
        <authorList>
            <person name="Ladner J.T."/>
            <person name="Palmer J.M."/>
            <person name="Ettinger C.L."/>
            <person name="Stajich J.E."/>
            <person name="Farrell T.M."/>
            <person name="Glorioso B.M."/>
            <person name="Lawson B."/>
            <person name="Price S.J."/>
            <person name="Stengle A.G."/>
            <person name="Grear D.A."/>
            <person name="Lorch J.M."/>
        </authorList>
    </citation>
    <scope>NUCLEOTIDE SEQUENCE</scope>
    <source>
        <strain evidence="1">NWHC 24266-5</strain>
    </source>
</reference>
<sequence length="1176" mass="131969">MLSRLRGAIDARIAEEQARQRAGQDSLSRSNSAARRTNASPARQSGARTKRNNSFLTRSPDPSEFDAEFVIGDDDSSTRTSTPRPEPEASVNGAAGESDDKVAEPARSTPPPGKPAPPTSTELPTDVRVKLRRLDKLESRYQELLSAYRVAHARVLSIEPFEAALRENTPLTSISEPRSLTEYLNQLTLKGDMVVDELKRVTAERDDYKKRFEATRDISDQASVQKTSQDNNDPGSNLTEEAVNDQNIPGIQTSTTGEDSLDNSQKSPTTSMTSRAASIRGLFSPKAKPLKSPPPPEEAEEFFSFDNEVPKLEAELNEKQQEVEKLRTEINKLNGDLSVARESTESMVHSLEAATRELFELRDKNERLDSRLREEGSDLRGQIISLKSRLSGMEFDFRSCSDDVEDLEMLLEERTDELRRIKTADPAGSADPSLDRVRFEVLQGVYLNLKSRLKDAESSVESLTSRLVSSETEEKNAKNLVDFIDDIYKENEKWKSAKELILSGKPADFEEVRESLTMSQTETAPPASIAVSPAPAPAPGKKKNRKKKKGGKADAATTSAGSTTAPMQQPTSSGSASDSLHELENKVLALKTELAEKDAAVERLHSKLKGEETLSEEIESLRDDLMNIGQEHVEAKDKVKQLSVEKAALEKTIGNLEQEIVTLKANSASEDDAEGARKNLVTDFEDLKVKAVTLETDLSAAQQLAAARFKDLTDLRQALQKIQPELKTLRQESTELKATREELKNKGAEVGRLERRQEDLRIEIKDLKSAISEKESEAKTLNQKISQETNGRSKAEQALEAARSDIRSSETQNKEAVEKIDLITKDLSKAQEELRTSGSRVRELDEQVSKLNRELGNLHDEIQLKTAQHASAQSLMNSMRDQTSELAMQVKEARERCESLEEELSDAQRLLTERTREGETMRRLLSEVELRAEHKVRDFKERLETAIEERDRAEDEANTVGRRRAREVEELKTKAREAERSLRSAEEDREELHHSQKEWKRRREELEMEMERSKQELTDVKEAMSQLRDALDESEKQTREFDRERSELRHAVEEANQRLDKARKTNKSLSEDLKAINANKRRVESGGRTPRSSIDSAAQRVLSPPSRTRNGSLAPGEPPTAPGGGTIDHVYLKNVLLQFLEQKDKSHQKQLIPVLGMLLHFDANDEQKWISAISSK</sequence>
<evidence type="ECO:0000313" key="1">
    <source>
        <dbReference type="EMBL" id="KAI2389215.1"/>
    </source>
</evidence>
<dbReference type="EMBL" id="JALBCA010000025">
    <property type="protein sequence ID" value="KAI2389215.1"/>
    <property type="molecule type" value="Genomic_DNA"/>
</dbReference>
<name>A0ACB8V0I3_9EURO</name>
<protein>
    <submittedName>
        <fullName evidence="1">Golgin imh1</fullName>
    </submittedName>
</protein>
<gene>
    <name evidence="1" type="primary">IMH1</name>
    <name evidence="1" type="ORF">LOY88_002181</name>
</gene>
<comment type="caution">
    <text evidence="1">The sequence shown here is derived from an EMBL/GenBank/DDBJ whole genome shotgun (WGS) entry which is preliminary data.</text>
</comment>
<organism evidence="1">
    <name type="scientific">Ophidiomyces ophidiicola</name>
    <dbReference type="NCBI Taxonomy" id="1387563"/>
    <lineage>
        <taxon>Eukaryota</taxon>
        <taxon>Fungi</taxon>
        <taxon>Dikarya</taxon>
        <taxon>Ascomycota</taxon>
        <taxon>Pezizomycotina</taxon>
        <taxon>Eurotiomycetes</taxon>
        <taxon>Eurotiomycetidae</taxon>
        <taxon>Onygenales</taxon>
        <taxon>Onygenaceae</taxon>
        <taxon>Ophidiomyces</taxon>
    </lineage>
</organism>
<proteinExistence type="predicted"/>
<accession>A0ACB8V0I3</accession>